<dbReference type="InterPro" id="IPR011701">
    <property type="entry name" value="MFS"/>
</dbReference>
<evidence type="ECO:0000313" key="10">
    <source>
        <dbReference type="Proteomes" id="UP000647860"/>
    </source>
</evidence>
<dbReference type="Proteomes" id="UP000647860">
    <property type="component" value="Unassembled WGS sequence"/>
</dbReference>
<keyword evidence="4 7" id="KW-0812">Transmembrane</keyword>
<dbReference type="InterPro" id="IPR005829">
    <property type="entry name" value="Sugar_transporter_CS"/>
</dbReference>
<keyword evidence="2" id="KW-0813">Transport</keyword>
<evidence type="ECO:0000256" key="6">
    <source>
        <dbReference type="ARBA" id="ARBA00023136"/>
    </source>
</evidence>
<dbReference type="SUPFAM" id="SSF103473">
    <property type="entry name" value="MFS general substrate transporter"/>
    <property type="match status" value="1"/>
</dbReference>
<feature type="transmembrane region" description="Helical" evidence="7">
    <location>
        <begin position="283"/>
        <end position="303"/>
    </location>
</feature>
<dbReference type="EMBL" id="BOPA01000035">
    <property type="protein sequence ID" value="GIJ18054.1"/>
    <property type="molecule type" value="Genomic_DNA"/>
</dbReference>
<feature type="transmembrane region" description="Helical" evidence="7">
    <location>
        <begin position="149"/>
        <end position="171"/>
    </location>
</feature>
<dbReference type="InterPro" id="IPR020846">
    <property type="entry name" value="MFS_dom"/>
</dbReference>
<evidence type="ECO:0000256" key="3">
    <source>
        <dbReference type="ARBA" id="ARBA00022475"/>
    </source>
</evidence>
<feature type="transmembrane region" description="Helical" evidence="7">
    <location>
        <begin position="447"/>
        <end position="468"/>
    </location>
</feature>
<organism evidence="9 10">
    <name type="scientific">Micromonospora gifhornensis</name>
    <dbReference type="NCBI Taxonomy" id="84594"/>
    <lineage>
        <taxon>Bacteria</taxon>
        <taxon>Bacillati</taxon>
        <taxon>Actinomycetota</taxon>
        <taxon>Actinomycetes</taxon>
        <taxon>Micromonosporales</taxon>
        <taxon>Micromonosporaceae</taxon>
        <taxon>Micromonospora</taxon>
    </lineage>
</organism>
<evidence type="ECO:0000256" key="4">
    <source>
        <dbReference type="ARBA" id="ARBA00022692"/>
    </source>
</evidence>
<dbReference type="Gene3D" id="1.20.1720.10">
    <property type="entry name" value="Multidrug resistance protein D"/>
    <property type="match status" value="1"/>
</dbReference>
<dbReference type="Gene3D" id="1.20.1250.20">
    <property type="entry name" value="MFS general substrate transporter like domains"/>
    <property type="match status" value="1"/>
</dbReference>
<dbReference type="PANTHER" id="PTHR42718:SF46">
    <property type="entry name" value="BLR6921 PROTEIN"/>
    <property type="match status" value="1"/>
</dbReference>
<evidence type="ECO:0000259" key="8">
    <source>
        <dbReference type="PROSITE" id="PS50850"/>
    </source>
</evidence>
<feature type="transmembrane region" description="Helical" evidence="7">
    <location>
        <begin position="243"/>
        <end position="262"/>
    </location>
</feature>
<feature type="transmembrane region" description="Helical" evidence="7">
    <location>
        <begin position="406"/>
        <end position="427"/>
    </location>
</feature>
<keyword evidence="10" id="KW-1185">Reference proteome</keyword>
<feature type="transmembrane region" description="Helical" evidence="7">
    <location>
        <begin position="373"/>
        <end position="399"/>
    </location>
</feature>
<feature type="transmembrane region" description="Helical" evidence="7">
    <location>
        <begin position="22"/>
        <end position="47"/>
    </location>
</feature>
<gene>
    <name evidence="9" type="ORF">Vgi01_47380</name>
</gene>
<feature type="transmembrane region" description="Helical" evidence="7">
    <location>
        <begin position="309"/>
        <end position="332"/>
    </location>
</feature>
<dbReference type="PANTHER" id="PTHR42718">
    <property type="entry name" value="MAJOR FACILITATOR SUPERFAMILY MULTIDRUG TRANSPORTER MFSC"/>
    <property type="match status" value="1"/>
</dbReference>
<sequence>MRPTLSDATPLTGTTSSTRRRFAALVLLCFASFMMILDSEIVILALPSIQNDLGLDPSAAQWILTANAITFGGLLLLGGRAADLLGRRRVFMWGMALFLITSLVSGIAWSGEVIIVARALHGVSSAMLVPSALSILMNTFREGKERNRAIASWSAVGGVGATAGLLLGGTITTGLGWQWVFLVNVPVVALVMLISPFVLDESWDRNRVRNFDIAGAVTITVAATALVYAISNGPALGWGSAPIIALFAAAILLLGAFVVIEARSAAPLVPLRFLRLHTVKSGNLLMVVVAMIVWGASVLFSLYTQQVLGYSAVMSGFATSVMPVAAVFGAYIGQAFITKRGFRVVAGIGLLGFGVCCLLLSRIPVEGQYFRDLFVALGLFGLSLGVAHTTASIVALTAVPEPESGLASGLSTASFQVGGAIGVALVTTVSVTVSRGSTALPDLTKGFQAAFIALVCAAIVGLVIALTLPRKAVAQAG</sequence>
<keyword evidence="6 7" id="KW-0472">Membrane</keyword>
<protein>
    <submittedName>
        <fullName evidence="9">MFS transporter</fullName>
    </submittedName>
</protein>
<feature type="transmembrane region" description="Helical" evidence="7">
    <location>
        <begin position="90"/>
        <end position="109"/>
    </location>
</feature>
<feature type="transmembrane region" description="Helical" evidence="7">
    <location>
        <begin position="59"/>
        <end position="78"/>
    </location>
</feature>
<feature type="transmembrane region" description="Helical" evidence="7">
    <location>
        <begin position="211"/>
        <end position="231"/>
    </location>
</feature>
<dbReference type="Pfam" id="PF07690">
    <property type="entry name" value="MFS_1"/>
    <property type="match status" value="2"/>
</dbReference>
<evidence type="ECO:0000256" key="2">
    <source>
        <dbReference type="ARBA" id="ARBA00022448"/>
    </source>
</evidence>
<evidence type="ECO:0000256" key="7">
    <source>
        <dbReference type="SAM" id="Phobius"/>
    </source>
</evidence>
<feature type="transmembrane region" description="Helical" evidence="7">
    <location>
        <begin position="344"/>
        <end position="361"/>
    </location>
</feature>
<evidence type="ECO:0000313" key="9">
    <source>
        <dbReference type="EMBL" id="GIJ18054.1"/>
    </source>
</evidence>
<evidence type="ECO:0000256" key="5">
    <source>
        <dbReference type="ARBA" id="ARBA00022989"/>
    </source>
</evidence>
<comment type="caution">
    <text evidence="9">The sequence shown here is derived from an EMBL/GenBank/DDBJ whole genome shotgun (WGS) entry which is preliminary data.</text>
</comment>
<dbReference type="PROSITE" id="PS50850">
    <property type="entry name" value="MFS"/>
    <property type="match status" value="1"/>
</dbReference>
<feature type="transmembrane region" description="Helical" evidence="7">
    <location>
        <begin position="115"/>
        <end position="137"/>
    </location>
</feature>
<dbReference type="InterPro" id="IPR036259">
    <property type="entry name" value="MFS_trans_sf"/>
</dbReference>
<keyword evidence="3" id="KW-1003">Cell membrane</keyword>
<comment type="subcellular location">
    <subcellularLocation>
        <location evidence="1">Cell membrane</location>
        <topology evidence="1">Multi-pass membrane protein</topology>
    </subcellularLocation>
</comment>
<keyword evidence="5 7" id="KW-1133">Transmembrane helix</keyword>
<feature type="domain" description="Major facilitator superfamily (MFS) profile" evidence="8">
    <location>
        <begin position="24"/>
        <end position="473"/>
    </location>
</feature>
<evidence type="ECO:0000256" key="1">
    <source>
        <dbReference type="ARBA" id="ARBA00004651"/>
    </source>
</evidence>
<proteinExistence type="predicted"/>
<reference evidence="9 10" key="1">
    <citation type="submission" date="2021-01" db="EMBL/GenBank/DDBJ databases">
        <title>Whole genome shotgun sequence of Verrucosispora gifhornensis NBRC 16317.</title>
        <authorList>
            <person name="Komaki H."/>
            <person name="Tamura T."/>
        </authorList>
    </citation>
    <scope>NUCLEOTIDE SEQUENCE [LARGE SCALE GENOMIC DNA]</scope>
    <source>
        <strain evidence="9 10">NBRC 16317</strain>
    </source>
</reference>
<dbReference type="CDD" id="cd17321">
    <property type="entry name" value="MFS_MMR_MDR_like"/>
    <property type="match status" value="1"/>
</dbReference>
<feature type="transmembrane region" description="Helical" evidence="7">
    <location>
        <begin position="177"/>
        <end position="199"/>
    </location>
</feature>
<dbReference type="RefSeq" id="WP_102658391.1">
    <property type="nucleotide sequence ID" value="NZ_BAAAGZ010000001.1"/>
</dbReference>
<dbReference type="PROSITE" id="PS00216">
    <property type="entry name" value="SUGAR_TRANSPORT_1"/>
    <property type="match status" value="1"/>
</dbReference>
<name>A0ABQ4IJH3_9ACTN</name>
<accession>A0ABQ4IJH3</accession>